<dbReference type="InterPro" id="IPR027417">
    <property type="entry name" value="P-loop_NTPase"/>
</dbReference>
<dbReference type="PIRSF" id="PIRSF006135">
    <property type="entry name" value="CobU"/>
    <property type="match status" value="1"/>
</dbReference>
<evidence type="ECO:0000313" key="19">
    <source>
        <dbReference type="Proteomes" id="UP001619911"/>
    </source>
</evidence>
<comment type="pathway">
    <text evidence="6">Cofactor biosynthesis; adenosylcobalamin biosynthesis; adenosylcobalamin from cob(II)yrinate a,c-diamide: step 5/7.</text>
</comment>
<dbReference type="SUPFAM" id="SSF52540">
    <property type="entry name" value="P-loop containing nucleoside triphosphate hydrolases"/>
    <property type="match status" value="1"/>
</dbReference>
<evidence type="ECO:0000256" key="2">
    <source>
        <dbReference type="ARBA" id="ARBA00000711"/>
    </source>
</evidence>
<dbReference type="Pfam" id="PF02283">
    <property type="entry name" value="CobU"/>
    <property type="match status" value="1"/>
</dbReference>
<keyword evidence="10" id="KW-0169">Cobalamin biosynthesis</keyword>
<dbReference type="InterPro" id="IPR003203">
    <property type="entry name" value="CobU/CobP"/>
</dbReference>
<comment type="caution">
    <text evidence="18">The sequence shown here is derived from an EMBL/GenBank/DDBJ whole genome shotgun (WGS) entry which is preliminary data.</text>
</comment>
<comment type="function">
    <text evidence="4">Catalyzes ATP-dependent phosphorylation of adenosylcobinamide and addition of GMP to adenosylcobinamide phosphate.</text>
</comment>
<dbReference type="EC" id="2.7.7.62" evidence="9"/>
<evidence type="ECO:0000256" key="4">
    <source>
        <dbReference type="ARBA" id="ARBA00003889"/>
    </source>
</evidence>
<evidence type="ECO:0000256" key="7">
    <source>
        <dbReference type="ARBA" id="ARBA00007490"/>
    </source>
</evidence>
<keyword evidence="11" id="KW-0808">Transferase</keyword>
<keyword evidence="14" id="KW-0067">ATP-binding</keyword>
<protein>
    <recommendedName>
        <fullName evidence="16">Adenosylcobinamide kinase</fullName>
        <ecNumber evidence="8">2.7.1.156</ecNumber>
        <ecNumber evidence="9">2.7.7.62</ecNumber>
    </recommendedName>
    <alternativeName>
        <fullName evidence="17">Adenosylcobinamide-phosphate guanylyltransferase</fullName>
    </alternativeName>
</protein>
<keyword evidence="15" id="KW-0342">GTP-binding</keyword>
<comment type="catalytic activity">
    <reaction evidence="1">
        <text>adenosylcob(III)inamide + ATP = adenosylcob(III)inamide phosphate + ADP + H(+)</text>
        <dbReference type="Rhea" id="RHEA:15769"/>
        <dbReference type="ChEBI" id="CHEBI:2480"/>
        <dbReference type="ChEBI" id="CHEBI:15378"/>
        <dbReference type="ChEBI" id="CHEBI:30616"/>
        <dbReference type="ChEBI" id="CHEBI:58502"/>
        <dbReference type="ChEBI" id="CHEBI:456216"/>
        <dbReference type="EC" id="2.7.1.156"/>
    </reaction>
</comment>
<evidence type="ECO:0000256" key="13">
    <source>
        <dbReference type="ARBA" id="ARBA00022777"/>
    </source>
</evidence>
<evidence type="ECO:0000256" key="9">
    <source>
        <dbReference type="ARBA" id="ARBA00012523"/>
    </source>
</evidence>
<evidence type="ECO:0000256" key="8">
    <source>
        <dbReference type="ARBA" id="ARBA00012016"/>
    </source>
</evidence>
<dbReference type="GO" id="GO:0016779">
    <property type="term" value="F:nucleotidyltransferase activity"/>
    <property type="evidence" value="ECO:0007669"/>
    <property type="project" value="UniProtKB-KW"/>
</dbReference>
<accession>A0ABW8I9F6</accession>
<dbReference type="Proteomes" id="UP001619911">
    <property type="component" value="Unassembled WGS sequence"/>
</dbReference>
<comment type="similarity">
    <text evidence="7">Belongs to the CobU/CobP family.</text>
</comment>
<dbReference type="RefSeq" id="WP_404317055.1">
    <property type="nucleotide sequence ID" value="NZ_JAUIYO010000007.1"/>
</dbReference>
<evidence type="ECO:0000313" key="18">
    <source>
        <dbReference type="EMBL" id="MFK2826113.1"/>
    </source>
</evidence>
<dbReference type="Gene3D" id="3.40.50.300">
    <property type="entry name" value="P-loop containing nucleotide triphosphate hydrolases"/>
    <property type="match status" value="1"/>
</dbReference>
<evidence type="ECO:0000256" key="5">
    <source>
        <dbReference type="ARBA" id="ARBA00004692"/>
    </source>
</evidence>
<proteinExistence type="inferred from homology"/>
<evidence type="ECO:0000256" key="15">
    <source>
        <dbReference type="ARBA" id="ARBA00023134"/>
    </source>
</evidence>
<evidence type="ECO:0000256" key="16">
    <source>
        <dbReference type="ARBA" id="ARBA00029570"/>
    </source>
</evidence>
<dbReference type="EC" id="2.7.1.156" evidence="8"/>
<organism evidence="18 19">
    <name type="scientific">Bacillus lumedeiriae</name>
    <dbReference type="NCBI Taxonomy" id="3058829"/>
    <lineage>
        <taxon>Bacteria</taxon>
        <taxon>Bacillati</taxon>
        <taxon>Bacillota</taxon>
        <taxon>Bacilli</taxon>
        <taxon>Bacillales</taxon>
        <taxon>Bacillaceae</taxon>
        <taxon>Bacillus</taxon>
    </lineage>
</organism>
<reference evidence="18 19" key="1">
    <citation type="submission" date="2023-07" db="EMBL/GenBank/DDBJ databases">
        <title>Bacillus lucianemedeirus sp. nov, a new species isolated from an immunobiological production facility.</title>
        <authorList>
            <person name="Costa L.V."/>
            <person name="Miranda R.V.S.L."/>
            <person name="Brandao M.L.L."/>
            <person name="Reis C.M.F."/>
            <person name="Frazao A.M."/>
            <person name="Cruz F.V."/>
            <person name="Baio P.V.P."/>
            <person name="Veras J.F.C."/>
            <person name="Ramos J.N."/>
            <person name="Vieira V."/>
        </authorList>
    </citation>
    <scope>NUCLEOTIDE SEQUENCE [LARGE SCALE GENOMIC DNA]</scope>
    <source>
        <strain evidence="18 19">B190/17</strain>
    </source>
</reference>
<sequence>MEKAKVTIILGGVRSGKSREAETRAIVEADKLEGKLHYIACGKVTDEEMKARVRSHQQQRESSGQKWITWEQPVDIGALSGGFTKRDTVLIDCLTTLLTNEWFAGDMNEERWERPDFHASVKNIIQTGIGAIRRSAGAVIIVSNELAFEPMDSPLVFHYAKALGELHQWLINDAESAVLIEHGYPIVKKKGAAI</sequence>
<evidence type="ECO:0000256" key="10">
    <source>
        <dbReference type="ARBA" id="ARBA00022573"/>
    </source>
</evidence>
<keyword evidence="12" id="KW-0547">Nucleotide-binding</keyword>
<comment type="catalytic activity">
    <reaction evidence="3">
        <text>adenosylcob(III)inamide + GTP = adenosylcob(III)inamide phosphate + GDP + H(+)</text>
        <dbReference type="Rhea" id="RHEA:15765"/>
        <dbReference type="ChEBI" id="CHEBI:2480"/>
        <dbReference type="ChEBI" id="CHEBI:15378"/>
        <dbReference type="ChEBI" id="CHEBI:37565"/>
        <dbReference type="ChEBI" id="CHEBI:58189"/>
        <dbReference type="ChEBI" id="CHEBI:58502"/>
        <dbReference type="EC" id="2.7.1.156"/>
    </reaction>
</comment>
<evidence type="ECO:0000256" key="17">
    <source>
        <dbReference type="ARBA" id="ARBA00030571"/>
    </source>
</evidence>
<evidence type="ECO:0000256" key="11">
    <source>
        <dbReference type="ARBA" id="ARBA00022679"/>
    </source>
</evidence>
<gene>
    <name evidence="18" type="ORF">QYG89_10600</name>
</gene>
<dbReference type="PANTHER" id="PTHR34848:SF1">
    <property type="entry name" value="BIFUNCTIONAL ADENOSYLCOBALAMIN BIOSYNTHESIS PROTEIN COBU"/>
    <property type="match status" value="1"/>
</dbReference>
<name>A0ABW8I9F6_9BACI</name>
<dbReference type="EMBL" id="JAUIYO010000007">
    <property type="protein sequence ID" value="MFK2826113.1"/>
    <property type="molecule type" value="Genomic_DNA"/>
</dbReference>
<dbReference type="GO" id="GO:0016301">
    <property type="term" value="F:kinase activity"/>
    <property type="evidence" value="ECO:0007669"/>
    <property type="project" value="UniProtKB-KW"/>
</dbReference>
<keyword evidence="19" id="KW-1185">Reference proteome</keyword>
<keyword evidence="13 18" id="KW-0418">Kinase</keyword>
<dbReference type="PANTHER" id="PTHR34848">
    <property type="match status" value="1"/>
</dbReference>
<evidence type="ECO:0000256" key="14">
    <source>
        <dbReference type="ARBA" id="ARBA00022840"/>
    </source>
</evidence>
<evidence type="ECO:0000256" key="6">
    <source>
        <dbReference type="ARBA" id="ARBA00005159"/>
    </source>
</evidence>
<evidence type="ECO:0000256" key="12">
    <source>
        <dbReference type="ARBA" id="ARBA00022741"/>
    </source>
</evidence>
<comment type="catalytic activity">
    <reaction evidence="2">
        <text>adenosylcob(III)inamide phosphate + GTP + H(+) = adenosylcob(III)inamide-GDP + diphosphate</text>
        <dbReference type="Rhea" id="RHEA:22712"/>
        <dbReference type="ChEBI" id="CHEBI:15378"/>
        <dbReference type="ChEBI" id="CHEBI:33019"/>
        <dbReference type="ChEBI" id="CHEBI:37565"/>
        <dbReference type="ChEBI" id="CHEBI:58502"/>
        <dbReference type="ChEBI" id="CHEBI:60487"/>
        <dbReference type="EC" id="2.7.7.62"/>
    </reaction>
</comment>
<comment type="pathway">
    <text evidence="5">Cofactor biosynthesis; adenosylcobalamin biosynthesis; adenosylcobalamin from cob(II)yrinate a,c-diamide: step 6/7.</text>
</comment>
<evidence type="ECO:0000256" key="1">
    <source>
        <dbReference type="ARBA" id="ARBA00000312"/>
    </source>
</evidence>
<evidence type="ECO:0000256" key="3">
    <source>
        <dbReference type="ARBA" id="ARBA00001522"/>
    </source>
</evidence>
<keyword evidence="18" id="KW-0548">Nucleotidyltransferase</keyword>